<feature type="compositionally biased region" description="Polar residues" evidence="1">
    <location>
        <begin position="335"/>
        <end position="346"/>
    </location>
</feature>
<evidence type="ECO:0000256" key="1">
    <source>
        <dbReference type="SAM" id="MobiDB-lite"/>
    </source>
</evidence>
<dbReference type="EMBL" id="PQXL01000113">
    <property type="protein sequence ID" value="THV51366.1"/>
    <property type="molecule type" value="Genomic_DNA"/>
</dbReference>
<feature type="region of interest" description="Disordered" evidence="1">
    <location>
        <begin position="300"/>
        <end position="346"/>
    </location>
</feature>
<gene>
    <name evidence="3" type="ORF">BGAL_0113g00110</name>
</gene>
<feature type="transmembrane region" description="Helical" evidence="2">
    <location>
        <begin position="63"/>
        <end position="83"/>
    </location>
</feature>
<protein>
    <submittedName>
        <fullName evidence="3">Uncharacterized protein</fullName>
    </submittedName>
</protein>
<evidence type="ECO:0000256" key="2">
    <source>
        <dbReference type="SAM" id="Phobius"/>
    </source>
</evidence>
<feature type="transmembrane region" description="Helical" evidence="2">
    <location>
        <begin position="89"/>
        <end position="112"/>
    </location>
</feature>
<reference evidence="3 4" key="1">
    <citation type="submission" date="2017-12" db="EMBL/GenBank/DDBJ databases">
        <title>Comparative genomics of Botrytis spp.</title>
        <authorList>
            <person name="Valero-Jimenez C.A."/>
            <person name="Tapia P."/>
            <person name="Veloso J."/>
            <person name="Silva-Moreno E."/>
            <person name="Staats M."/>
            <person name="Valdes J.H."/>
            <person name="Van Kan J.A.L."/>
        </authorList>
    </citation>
    <scope>NUCLEOTIDE SEQUENCE [LARGE SCALE GENOMIC DNA]</scope>
    <source>
        <strain evidence="3 4">MUCL435</strain>
    </source>
</reference>
<keyword evidence="2" id="KW-0472">Membrane</keyword>
<accession>A0A4V4HUZ9</accession>
<name>A0A4V4HUZ9_9HELO</name>
<feature type="transmembrane region" description="Helical" evidence="2">
    <location>
        <begin position="229"/>
        <end position="246"/>
    </location>
</feature>
<dbReference type="OrthoDB" id="4941332at2759"/>
<keyword evidence="2" id="KW-0812">Transmembrane</keyword>
<proteinExistence type="predicted"/>
<evidence type="ECO:0000313" key="4">
    <source>
        <dbReference type="Proteomes" id="UP000308671"/>
    </source>
</evidence>
<feature type="transmembrane region" description="Helical" evidence="2">
    <location>
        <begin position="193"/>
        <end position="214"/>
    </location>
</feature>
<evidence type="ECO:0000313" key="3">
    <source>
        <dbReference type="EMBL" id="THV51366.1"/>
    </source>
</evidence>
<keyword evidence="2" id="KW-1133">Transmembrane helix</keyword>
<comment type="caution">
    <text evidence="3">The sequence shown here is derived from an EMBL/GenBank/DDBJ whole genome shotgun (WGS) entry which is preliminary data.</text>
</comment>
<keyword evidence="4" id="KW-1185">Reference proteome</keyword>
<sequence length="346" mass="38461">MVTATLFELPSLSTITQKFKGYGIVALLNVYGSHPVWLLQAQIIGELQDEDALAFKKMACDECTMIAVAAAIVAQIAITGLSLDSLSKTHWTAKSCFVISLTFALVSVYYSVTQQRILGRLIKAKDVRHWIRGRKHAFNRILSMEVGIKLDSCEPDDYSPDDLDIRKFRRDFQRQCFIPSPLSVMTLSAPRKLLSGSLILFIIGLGIYLGQYWVHELDHDRPATDSRNVFILYFIGLYLSGAGFPDRSGTAEPNGTKYAILLYITGLVLFVGAYSTAQSFGIEEVRSEIDVNEYMAEFKANHPSQDTEDKRGPQTAQITTRTDENCESDALLKQAKTSGKTSFAAT</sequence>
<dbReference type="AlphaFoldDB" id="A0A4V4HUZ9"/>
<dbReference type="Proteomes" id="UP000308671">
    <property type="component" value="Unassembled WGS sequence"/>
</dbReference>
<feature type="transmembrane region" description="Helical" evidence="2">
    <location>
        <begin position="258"/>
        <end position="277"/>
    </location>
</feature>
<organism evidence="3 4">
    <name type="scientific">Botrytis galanthina</name>
    <dbReference type="NCBI Taxonomy" id="278940"/>
    <lineage>
        <taxon>Eukaryota</taxon>
        <taxon>Fungi</taxon>
        <taxon>Dikarya</taxon>
        <taxon>Ascomycota</taxon>
        <taxon>Pezizomycotina</taxon>
        <taxon>Leotiomycetes</taxon>
        <taxon>Helotiales</taxon>
        <taxon>Sclerotiniaceae</taxon>
        <taxon>Botrytis</taxon>
    </lineage>
</organism>